<proteinExistence type="inferred from homology"/>
<reference evidence="3 4" key="1">
    <citation type="journal article" date="2023" name="Front. Microbiol.">
        <title>Phylogeography and host specificity of Pasteurellaceae pathogenic to sea-farmed fish in the north-east Atlantic.</title>
        <authorList>
            <person name="Gulla S."/>
            <person name="Colquhoun D.J."/>
            <person name="Olsen A.B."/>
            <person name="Spilsberg B."/>
            <person name="Lagesen K."/>
            <person name="Aakesson C.P."/>
            <person name="Strom S."/>
            <person name="Manji F."/>
            <person name="Birkbeck T.H."/>
            <person name="Nilsen H.K."/>
        </authorList>
    </citation>
    <scope>NUCLEOTIDE SEQUENCE [LARGE SCALE GENOMIC DNA]</scope>
    <source>
        <strain evidence="3 4">NVIB3131</strain>
    </source>
</reference>
<evidence type="ECO:0000256" key="2">
    <source>
        <dbReference type="RuleBase" id="RU362080"/>
    </source>
</evidence>
<evidence type="ECO:0000313" key="3">
    <source>
        <dbReference type="EMBL" id="MDP8149387.1"/>
    </source>
</evidence>
<accession>A0AAW8CL01</accession>
<dbReference type="GeneID" id="300272124"/>
<comment type="similarity">
    <text evidence="1 2">Belongs to the phD/YefM antitoxin family.</text>
</comment>
<dbReference type="RefSeq" id="WP_306347833.1">
    <property type="nucleotide sequence ID" value="NZ_JASAVU010000039.1"/>
</dbReference>
<dbReference type="Gene3D" id="3.40.1620.10">
    <property type="entry name" value="YefM-like domain"/>
    <property type="match status" value="1"/>
</dbReference>
<gene>
    <name evidence="3" type="ORF">QJU57_09940</name>
</gene>
<dbReference type="InterPro" id="IPR036165">
    <property type="entry name" value="YefM-like_sf"/>
</dbReference>
<keyword evidence="4" id="KW-1185">Reference proteome</keyword>
<dbReference type="SUPFAM" id="SSF143120">
    <property type="entry name" value="YefM-like"/>
    <property type="match status" value="1"/>
</dbReference>
<dbReference type="InterPro" id="IPR006442">
    <property type="entry name" value="Antitoxin_Phd/YefM"/>
</dbReference>
<organism evidence="3 4">
    <name type="scientific">Phocoenobacter atlanticus subsp. atlanticus</name>
    <dbReference type="NCBI Taxonomy" id="3061285"/>
    <lineage>
        <taxon>Bacteria</taxon>
        <taxon>Pseudomonadati</taxon>
        <taxon>Pseudomonadota</taxon>
        <taxon>Gammaproteobacteria</taxon>
        <taxon>Pasteurellales</taxon>
        <taxon>Pasteurellaceae</taxon>
        <taxon>Phocoenobacter</taxon>
        <taxon>Phocoenobacter atlanticus</taxon>
    </lineage>
</organism>
<dbReference type="Pfam" id="PF02604">
    <property type="entry name" value="PhdYeFM_antitox"/>
    <property type="match status" value="1"/>
</dbReference>
<dbReference type="AlphaFoldDB" id="A0AAW8CL01"/>
<dbReference type="NCBIfam" id="TIGR01552">
    <property type="entry name" value="phd_fam"/>
    <property type="match status" value="1"/>
</dbReference>
<protein>
    <recommendedName>
        <fullName evidence="2">Antitoxin</fullName>
    </recommendedName>
</protein>
<name>A0AAW8CL01_9PAST</name>
<dbReference type="EMBL" id="JASAXT010000026">
    <property type="protein sequence ID" value="MDP8149387.1"/>
    <property type="molecule type" value="Genomic_DNA"/>
</dbReference>
<evidence type="ECO:0000313" key="4">
    <source>
        <dbReference type="Proteomes" id="UP001226020"/>
    </source>
</evidence>
<comment type="caution">
    <text evidence="3">The sequence shown here is derived from an EMBL/GenBank/DDBJ whole genome shotgun (WGS) entry which is preliminary data.</text>
</comment>
<dbReference type="Proteomes" id="UP001226020">
    <property type="component" value="Unassembled WGS sequence"/>
</dbReference>
<comment type="function">
    <text evidence="2">Antitoxin component of a type II toxin-antitoxin (TA) system.</text>
</comment>
<evidence type="ECO:0000256" key="1">
    <source>
        <dbReference type="ARBA" id="ARBA00009981"/>
    </source>
</evidence>
<sequence>MQTLWKLQEAKAKFSEVVNNAISTGPQHITRRGQEVVVILSAEEYRNITSPKPTFKEFLLDCPKIEEEFIFERQQDYSRDIEF</sequence>